<keyword evidence="1" id="KW-0812">Transmembrane</keyword>
<name>A0A1G2RWJ1_9BACT</name>
<reference evidence="2 3" key="1">
    <citation type="journal article" date="2016" name="Nat. Commun.">
        <title>Thousands of microbial genomes shed light on interconnected biogeochemical processes in an aquifer system.</title>
        <authorList>
            <person name="Anantharaman K."/>
            <person name="Brown C.T."/>
            <person name="Hug L.A."/>
            <person name="Sharon I."/>
            <person name="Castelle C.J."/>
            <person name="Probst A.J."/>
            <person name="Thomas B.C."/>
            <person name="Singh A."/>
            <person name="Wilkins M.J."/>
            <person name="Karaoz U."/>
            <person name="Brodie E.L."/>
            <person name="Williams K.H."/>
            <person name="Hubbard S.S."/>
            <person name="Banfield J.F."/>
        </authorList>
    </citation>
    <scope>NUCLEOTIDE SEQUENCE [LARGE SCALE GENOMIC DNA]</scope>
</reference>
<gene>
    <name evidence="2" type="ORF">A3J30_04705</name>
</gene>
<evidence type="ECO:0000313" key="2">
    <source>
        <dbReference type="EMBL" id="OHA76789.1"/>
    </source>
</evidence>
<protein>
    <submittedName>
        <fullName evidence="2">Uncharacterized protein</fullName>
    </submittedName>
</protein>
<keyword evidence="1" id="KW-0472">Membrane</keyword>
<accession>A0A1G2RWJ1</accession>
<sequence>MIDTLVREDIFFFITSVAVVIITVALVAALFQFILILRDVRHVSRCLREEADRILADAEDLRRFVKKEGRRVIDFKDLISGVIGAFLPKRKSRRRAVKPQTEAL</sequence>
<organism evidence="2 3">
    <name type="scientific">Candidatus Wildermuthbacteria bacterium RIFCSPLOWO2_02_FULL_47_9c</name>
    <dbReference type="NCBI Taxonomy" id="1802466"/>
    <lineage>
        <taxon>Bacteria</taxon>
        <taxon>Candidatus Wildermuthiibacteriota</taxon>
    </lineage>
</organism>
<dbReference type="Proteomes" id="UP000178222">
    <property type="component" value="Unassembled WGS sequence"/>
</dbReference>
<evidence type="ECO:0000256" key="1">
    <source>
        <dbReference type="SAM" id="Phobius"/>
    </source>
</evidence>
<evidence type="ECO:0000313" key="3">
    <source>
        <dbReference type="Proteomes" id="UP000178222"/>
    </source>
</evidence>
<proteinExistence type="predicted"/>
<dbReference type="AlphaFoldDB" id="A0A1G2RWJ1"/>
<feature type="transmembrane region" description="Helical" evidence="1">
    <location>
        <begin position="12"/>
        <end position="37"/>
    </location>
</feature>
<comment type="caution">
    <text evidence="2">The sequence shown here is derived from an EMBL/GenBank/DDBJ whole genome shotgun (WGS) entry which is preliminary data.</text>
</comment>
<keyword evidence="1" id="KW-1133">Transmembrane helix</keyword>
<dbReference type="EMBL" id="MHUL01000023">
    <property type="protein sequence ID" value="OHA76789.1"/>
    <property type="molecule type" value="Genomic_DNA"/>
</dbReference>